<dbReference type="UniPathway" id="UPA00588">
    <property type="reaction ID" value="UER00646"/>
</dbReference>
<evidence type="ECO:0000256" key="9">
    <source>
        <dbReference type="ARBA" id="ARBA00022679"/>
    </source>
</evidence>
<evidence type="ECO:0000256" key="2">
    <source>
        <dbReference type="ARBA" id="ARBA00003968"/>
    </source>
</evidence>
<evidence type="ECO:0000259" key="12">
    <source>
        <dbReference type="Pfam" id="PF00156"/>
    </source>
</evidence>
<dbReference type="InterPro" id="IPR005764">
    <property type="entry name" value="Ade_phspho_trans"/>
</dbReference>
<dbReference type="InterPro" id="IPR050054">
    <property type="entry name" value="UPRTase/APRTase"/>
</dbReference>
<dbReference type="PANTHER" id="PTHR32315">
    <property type="entry name" value="ADENINE PHOSPHORIBOSYLTRANSFERASE"/>
    <property type="match status" value="1"/>
</dbReference>
<dbReference type="CDD" id="cd06223">
    <property type="entry name" value="PRTases_typeI"/>
    <property type="match status" value="1"/>
</dbReference>
<protein>
    <recommendedName>
        <fullName evidence="6 11">Adenine phosphoribosyltransferase</fullName>
        <shortName evidence="11">APRT</shortName>
        <ecNumber evidence="6 11">2.4.2.7</ecNumber>
    </recommendedName>
</protein>
<proteinExistence type="inferred from homology"/>
<dbReference type="EC" id="2.4.2.7" evidence="6 11"/>
<dbReference type="GO" id="GO:0006166">
    <property type="term" value="P:purine ribonucleoside salvage"/>
    <property type="evidence" value="ECO:0007669"/>
    <property type="project" value="UniProtKB-KW"/>
</dbReference>
<comment type="subunit">
    <text evidence="11">Homodimer.</text>
</comment>
<evidence type="ECO:0000256" key="1">
    <source>
        <dbReference type="ARBA" id="ARBA00000868"/>
    </source>
</evidence>
<keyword evidence="14" id="KW-1185">Reference proteome</keyword>
<keyword evidence="9 11" id="KW-0808">Transferase</keyword>
<evidence type="ECO:0000313" key="14">
    <source>
        <dbReference type="Proteomes" id="UP000217736"/>
    </source>
</evidence>
<evidence type="ECO:0000256" key="10">
    <source>
        <dbReference type="ARBA" id="ARBA00022726"/>
    </source>
</evidence>
<dbReference type="OrthoDB" id="9803963at2"/>
<name>A0A1Z4EGT4_9MYCO</name>
<evidence type="ECO:0000256" key="5">
    <source>
        <dbReference type="ARBA" id="ARBA00008391"/>
    </source>
</evidence>
<dbReference type="Proteomes" id="UP000217736">
    <property type="component" value="Chromosome"/>
</dbReference>
<reference evidence="14" key="1">
    <citation type="submission" date="2017-06" db="EMBL/GenBank/DDBJ databases">
        <title>Complete Genome Sequence of Mycobacterium shigaense.</title>
        <authorList>
            <person name="Fukano H."/>
            <person name="Yoshida M."/>
            <person name="Kazumi Y."/>
            <person name="Ogura Y."/>
            <person name="Mitarai S."/>
            <person name="Hayashi T."/>
            <person name="Hoshino Y."/>
        </authorList>
    </citation>
    <scope>NUCLEOTIDE SEQUENCE [LARGE SCALE GENOMIC DNA]</scope>
    <source>
        <strain evidence="14">UN-152</strain>
    </source>
</reference>
<comment type="pathway">
    <text evidence="4 11">Purine metabolism; AMP biosynthesis via salvage pathway; AMP from adenine: step 1/1.</text>
</comment>
<evidence type="ECO:0000256" key="4">
    <source>
        <dbReference type="ARBA" id="ARBA00004659"/>
    </source>
</evidence>
<dbReference type="GO" id="GO:0003999">
    <property type="term" value="F:adenine phosphoribosyltransferase activity"/>
    <property type="evidence" value="ECO:0007669"/>
    <property type="project" value="UniProtKB-UniRule"/>
</dbReference>
<dbReference type="GO" id="GO:0016208">
    <property type="term" value="F:AMP binding"/>
    <property type="evidence" value="ECO:0007669"/>
    <property type="project" value="TreeGrafter"/>
</dbReference>
<dbReference type="Pfam" id="PF00156">
    <property type="entry name" value="Pribosyltran"/>
    <property type="match status" value="1"/>
</dbReference>
<dbReference type="SUPFAM" id="SSF53271">
    <property type="entry name" value="PRTase-like"/>
    <property type="match status" value="1"/>
</dbReference>
<comment type="subcellular location">
    <subcellularLocation>
        <location evidence="3 11">Cytoplasm</location>
    </subcellularLocation>
</comment>
<comment type="catalytic activity">
    <reaction evidence="1 11">
        <text>AMP + diphosphate = 5-phospho-alpha-D-ribose 1-diphosphate + adenine</text>
        <dbReference type="Rhea" id="RHEA:16609"/>
        <dbReference type="ChEBI" id="CHEBI:16708"/>
        <dbReference type="ChEBI" id="CHEBI:33019"/>
        <dbReference type="ChEBI" id="CHEBI:58017"/>
        <dbReference type="ChEBI" id="CHEBI:456215"/>
        <dbReference type="EC" id="2.4.2.7"/>
    </reaction>
</comment>
<evidence type="ECO:0000256" key="8">
    <source>
        <dbReference type="ARBA" id="ARBA00022676"/>
    </source>
</evidence>
<evidence type="ECO:0000256" key="3">
    <source>
        <dbReference type="ARBA" id="ARBA00004496"/>
    </source>
</evidence>
<dbReference type="InterPro" id="IPR029057">
    <property type="entry name" value="PRTase-like"/>
</dbReference>
<dbReference type="KEGG" id="mshg:MSG_01961"/>
<feature type="domain" description="Phosphoribosyltransferase" evidence="12">
    <location>
        <begin position="61"/>
        <end position="173"/>
    </location>
</feature>
<evidence type="ECO:0000313" key="13">
    <source>
        <dbReference type="EMBL" id="BAX92110.1"/>
    </source>
</evidence>
<dbReference type="Gene3D" id="3.40.50.2020">
    <property type="match status" value="1"/>
</dbReference>
<dbReference type="GO" id="GO:0006168">
    <property type="term" value="P:adenine salvage"/>
    <property type="evidence" value="ECO:0007669"/>
    <property type="project" value="InterPro"/>
</dbReference>
<sequence>MGRGLEHGPMGSGAVTTIDDAPDLGDIIGSLTREVADFPEPGVQFKDLTPLFADREAMRAITAALAGLADGVDLVAGVDSRGFLAAAAMADRLDVGVLAIRKGGKLPPPVLTESYDLEYGSATLEIPADGIKLRGRRIMIVDDVLATGGTLGAAARLLQTAGADVVGVAVIVELTELGGRAALKPLPVHALSRV</sequence>
<dbReference type="InterPro" id="IPR000836">
    <property type="entry name" value="PRTase_dom"/>
</dbReference>
<dbReference type="GO" id="GO:0002055">
    <property type="term" value="F:adenine binding"/>
    <property type="evidence" value="ECO:0007669"/>
    <property type="project" value="TreeGrafter"/>
</dbReference>
<organism evidence="13 14">
    <name type="scientific">Mycobacterium shigaense</name>
    <dbReference type="NCBI Taxonomy" id="722731"/>
    <lineage>
        <taxon>Bacteria</taxon>
        <taxon>Bacillati</taxon>
        <taxon>Actinomycetota</taxon>
        <taxon>Actinomycetes</taxon>
        <taxon>Mycobacteriales</taxon>
        <taxon>Mycobacteriaceae</taxon>
        <taxon>Mycobacterium</taxon>
        <taxon>Mycobacterium simiae complex</taxon>
    </lineage>
</organism>
<dbReference type="NCBIfam" id="NF002636">
    <property type="entry name" value="PRK02304.1-5"/>
    <property type="match status" value="1"/>
</dbReference>
<keyword evidence="7 11" id="KW-0963">Cytoplasm</keyword>
<comment type="function">
    <text evidence="2 11">Catalyzes a salvage reaction resulting in the formation of AMP, that is energically less costly than de novo synthesis.</text>
</comment>
<gene>
    <name evidence="11 13" type="primary">apt</name>
    <name evidence="13" type="ORF">MSG_01961</name>
</gene>
<dbReference type="PANTHER" id="PTHR32315:SF3">
    <property type="entry name" value="ADENINE PHOSPHORIBOSYLTRANSFERASE"/>
    <property type="match status" value="1"/>
</dbReference>
<dbReference type="GO" id="GO:0044209">
    <property type="term" value="P:AMP salvage"/>
    <property type="evidence" value="ECO:0007669"/>
    <property type="project" value="UniProtKB-UniRule"/>
</dbReference>
<dbReference type="FunFam" id="3.40.50.2020:FF:000021">
    <property type="entry name" value="Adenine phosphoribosyltransferase"/>
    <property type="match status" value="1"/>
</dbReference>
<accession>A0A1Z4EGT4</accession>
<evidence type="ECO:0000256" key="11">
    <source>
        <dbReference type="HAMAP-Rule" id="MF_00004"/>
    </source>
</evidence>
<evidence type="ECO:0000256" key="6">
    <source>
        <dbReference type="ARBA" id="ARBA00011893"/>
    </source>
</evidence>
<comment type="similarity">
    <text evidence="5 11">Belongs to the purine/pyrimidine phosphoribosyltransferase family.</text>
</comment>
<keyword evidence="8 11" id="KW-0328">Glycosyltransferase</keyword>
<keyword evidence="10 11" id="KW-0660">Purine salvage</keyword>
<dbReference type="GO" id="GO:0005737">
    <property type="term" value="C:cytoplasm"/>
    <property type="evidence" value="ECO:0007669"/>
    <property type="project" value="UniProtKB-SubCell"/>
</dbReference>
<dbReference type="AlphaFoldDB" id="A0A1Z4EGT4"/>
<dbReference type="HAMAP" id="MF_00004">
    <property type="entry name" value="Aden_phosphoribosyltr"/>
    <property type="match status" value="1"/>
</dbReference>
<dbReference type="EMBL" id="AP018164">
    <property type="protein sequence ID" value="BAX92110.1"/>
    <property type="molecule type" value="Genomic_DNA"/>
</dbReference>
<evidence type="ECO:0000256" key="7">
    <source>
        <dbReference type="ARBA" id="ARBA00022490"/>
    </source>
</evidence>